<feature type="domain" description="GGDEF" evidence="3">
    <location>
        <begin position="494"/>
        <end position="629"/>
    </location>
</feature>
<dbReference type="SMART" id="SM00267">
    <property type="entry name" value="GGDEF"/>
    <property type="match status" value="1"/>
</dbReference>
<feature type="transmembrane region" description="Helical" evidence="2">
    <location>
        <begin position="424"/>
        <end position="447"/>
    </location>
</feature>
<keyword evidence="2" id="KW-0472">Membrane</keyword>
<dbReference type="InterPro" id="IPR043128">
    <property type="entry name" value="Rev_trsase/Diguanyl_cyclase"/>
</dbReference>
<feature type="transmembrane region" description="Helical" evidence="2">
    <location>
        <begin position="205"/>
        <end position="226"/>
    </location>
</feature>
<dbReference type="PROSITE" id="PS51257">
    <property type="entry name" value="PROKAR_LIPOPROTEIN"/>
    <property type="match status" value="1"/>
</dbReference>
<organism evidence="4 5">
    <name type="scientific">Francisella uliginis</name>
    <dbReference type="NCBI Taxonomy" id="573570"/>
    <lineage>
        <taxon>Bacteria</taxon>
        <taxon>Pseudomonadati</taxon>
        <taxon>Pseudomonadota</taxon>
        <taxon>Gammaproteobacteria</taxon>
        <taxon>Thiotrichales</taxon>
        <taxon>Francisellaceae</taxon>
        <taxon>Francisella</taxon>
    </lineage>
</organism>
<name>A0A1L4BR03_9GAMM</name>
<feature type="transmembrane region" description="Helical" evidence="2">
    <location>
        <begin position="115"/>
        <end position="132"/>
    </location>
</feature>
<dbReference type="Proteomes" id="UP000184222">
    <property type="component" value="Chromosome"/>
</dbReference>
<evidence type="ECO:0000259" key="3">
    <source>
        <dbReference type="PROSITE" id="PS50887"/>
    </source>
</evidence>
<sequence>MYLPQRKAQTVSSLIVVGISCIVIFGWITNNTSIIKLNPSFPPMQFNTALCFTLLALVNFIPKTSRFNYTRCILSIIVLIISFLTLLEYLFGLNFGIDHIIATQTLDQSLYPGRMAPNTAICFLLLAIANILPRFKKNVLLFKGLFFSMNLIAFSLAYIALLGYFFDISYYFSWGHITGMALHTSICFFLLTLFRISFEGVKSKVHIAGIILSSATFVLFFLFWLYTFDQDNNAIKSNVQKEISLVNVNLEKKLNLEATAIDRLYKRLNTSSYSSRKAIIADMQAYEDDYPNIYFIYYIEAKQQKPIFLSNYNITQNQALDVLKECGSSTTFSKAKIICIRKQNNNFNVVFKPNFSEKVMSEINRNGYNIEVYLEGHKIYSNLNPKQYYGLTLSYNFSGEKNWQIKVFFTDKGYEELQKSFPSFFFILGIIIALMVQGLFYFITINFRKNRILEQRQIKLKKFSSIDTLTGCLNRHSFEKKLNTILNSDRGSDNNIVILFIDLDNFKYINDEYGHEAGDMILKEVALRLKHQLRENDLISRIGGDEFVAVLRDIDSKDSATAIIKRIIASFEEKIIISENIQIIQTLSIGATFVSKEHHNISGDKLIIKADLAMYDAKKSGKNKFTFSK</sequence>
<protein>
    <recommendedName>
        <fullName evidence="3">GGDEF domain-containing protein</fullName>
    </recommendedName>
</protein>
<dbReference type="AlphaFoldDB" id="A0A1L4BR03"/>
<dbReference type="Gene3D" id="3.30.70.270">
    <property type="match status" value="1"/>
</dbReference>
<dbReference type="InterPro" id="IPR052163">
    <property type="entry name" value="DGC-Regulatory_Protein"/>
</dbReference>
<gene>
    <name evidence="4" type="ORF">F7310_02410</name>
</gene>
<dbReference type="RefSeq" id="WP_072711494.1">
    <property type="nucleotide sequence ID" value="NZ_CP016796.1"/>
</dbReference>
<feature type="transmembrane region" description="Helical" evidence="2">
    <location>
        <begin position="41"/>
        <end position="61"/>
    </location>
</feature>
<dbReference type="PANTHER" id="PTHR46663:SF2">
    <property type="entry name" value="GGDEF DOMAIN-CONTAINING PROTEIN"/>
    <property type="match status" value="1"/>
</dbReference>
<dbReference type="OrthoDB" id="9813913at2"/>
<feature type="transmembrane region" description="Helical" evidence="2">
    <location>
        <begin position="144"/>
        <end position="166"/>
    </location>
</feature>
<keyword evidence="2" id="KW-0812">Transmembrane</keyword>
<dbReference type="PANTHER" id="PTHR46663">
    <property type="entry name" value="DIGUANYLATE CYCLASE DGCT-RELATED"/>
    <property type="match status" value="1"/>
</dbReference>
<feature type="transmembrane region" description="Helical" evidence="2">
    <location>
        <begin position="12"/>
        <end position="29"/>
    </location>
</feature>
<dbReference type="InterPro" id="IPR029787">
    <property type="entry name" value="Nucleotide_cyclase"/>
</dbReference>
<dbReference type="PROSITE" id="PS50887">
    <property type="entry name" value="GGDEF"/>
    <property type="match status" value="1"/>
</dbReference>
<reference evidence="4 5" key="1">
    <citation type="journal article" date="2016" name="Appl. Environ. Microbiol.">
        <title>Whole genome relationships among Francisella bacteria of diverse origin define new species and provide specific regions for detection.</title>
        <authorList>
            <person name="Challacombe J.F."/>
            <person name="Petersen J.M."/>
            <person name="Gallegos-Graves V."/>
            <person name="Hodge D."/>
            <person name="Pillai S."/>
            <person name="Kuske C.R."/>
        </authorList>
    </citation>
    <scope>NUCLEOTIDE SEQUENCE [LARGE SCALE GENOMIC DNA]</scope>
    <source>
        <strain evidence="5">TX07-7310</strain>
    </source>
</reference>
<dbReference type="CDD" id="cd01949">
    <property type="entry name" value="GGDEF"/>
    <property type="match status" value="1"/>
</dbReference>
<feature type="transmembrane region" description="Helical" evidence="2">
    <location>
        <begin position="73"/>
        <end position="95"/>
    </location>
</feature>
<dbReference type="STRING" id="573570.F7310_02410"/>
<accession>A0A1L4BR03</accession>
<evidence type="ECO:0000313" key="5">
    <source>
        <dbReference type="Proteomes" id="UP000184222"/>
    </source>
</evidence>
<proteinExistence type="predicted"/>
<dbReference type="FunFam" id="3.30.70.270:FF:000001">
    <property type="entry name" value="Diguanylate cyclase domain protein"/>
    <property type="match status" value="1"/>
</dbReference>
<dbReference type="EMBL" id="CP016796">
    <property type="protein sequence ID" value="API86274.1"/>
    <property type="molecule type" value="Genomic_DNA"/>
</dbReference>
<evidence type="ECO:0000256" key="2">
    <source>
        <dbReference type="SAM" id="Phobius"/>
    </source>
</evidence>
<feature type="transmembrane region" description="Helical" evidence="2">
    <location>
        <begin position="172"/>
        <end position="193"/>
    </location>
</feature>
<dbReference type="Pfam" id="PF00990">
    <property type="entry name" value="GGDEF"/>
    <property type="match status" value="1"/>
</dbReference>
<evidence type="ECO:0000256" key="1">
    <source>
        <dbReference type="ARBA" id="ARBA00001946"/>
    </source>
</evidence>
<dbReference type="GO" id="GO:0003824">
    <property type="term" value="F:catalytic activity"/>
    <property type="evidence" value="ECO:0007669"/>
    <property type="project" value="UniProtKB-ARBA"/>
</dbReference>
<keyword evidence="5" id="KW-1185">Reference proteome</keyword>
<dbReference type="NCBIfam" id="TIGR00254">
    <property type="entry name" value="GGDEF"/>
    <property type="match status" value="1"/>
</dbReference>
<dbReference type="KEGG" id="frx:F7310_02410"/>
<dbReference type="InterPro" id="IPR000160">
    <property type="entry name" value="GGDEF_dom"/>
</dbReference>
<comment type="cofactor">
    <cofactor evidence="1">
        <name>Mg(2+)</name>
        <dbReference type="ChEBI" id="CHEBI:18420"/>
    </cofactor>
</comment>
<evidence type="ECO:0000313" key="4">
    <source>
        <dbReference type="EMBL" id="API86274.1"/>
    </source>
</evidence>
<keyword evidence="2" id="KW-1133">Transmembrane helix</keyword>
<dbReference type="SUPFAM" id="SSF55073">
    <property type="entry name" value="Nucleotide cyclase"/>
    <property type="match status" value="1"/>
</dbReference>